<evidence type="ECO:0000256" key="7">
    <source>
        <dbReference type="SAM" id="MobiDB-lite"/>
    </source>
</evidence>
<dbReference type="SFLD" id="SFLDS00029">
    <property type="entry name" value="Radical_SAM"/>
    <property type="match status" value="1"/>
</dbReference>
<feature type="domain" description="Radical SAM core" evidence="8">
    <location>
        <begin position="43"/>
        <end position="264"/>
    </location>
</feature>
<evidence type="ECO:0000256" key="5">
    <source>
        <dbReference type="ARBA" id="ARBA00023004"/>
    </source>
</evidence>
<dbReference type="PROSITE" id="PS51918">
    <property type="entry name" value="RADICAL_SAM"/>
    <property type="match status" value="1"/>
</dbReference>
<proteinExistence type="predicted"/>
<evidence type="ECO:0000256" key="1">
    <source>
        <dbReference type="ARBA" id="ARBA00001966"/>
    </source>
</evidence>
<evidence type="ECO:0000256" key="4">
    <source>
        <dbReference type="ARBA" id="ARBA00022723"/>
    </source>
</evidence>
<dbReference type="GO" id="GO:0003824">
    <property type="term" value="F:catalytic activity"/>
    <property type="evidence" value="ECO:0007669"/>
    <property type="project" value="InterPro"/>
</dbReference>
<comment type="cofactor">
    <cofactor evidence="1">
        <name>[4Fe-4S] cluster</name>
        <dbReference type="ChEBI" id="CHEBI:49883"/>
    </cofactor>
</comment>
<dbReference type="FunFam" id="3.20.20.70:FF:000188">
    <property type="entry name" value="Mycofactocin radical SAM maturase MftC"/>
    <property type="match status" value="1"/>
</dbReference>
<dbReference type="Pfam" id="PF04055">
    <property type="entry name" value="Radical_SAM"/>
    <property type="match status" value="1"/>
</dbReference>
<dbReference type="PIRSF" id="PIRSF037420">
    <property type="entry name" value="PQQ_syn_pqqE"/>
    <property type="match status" value="1"/>
</dbReference>
<evidence type="ECO:0000313" key="9">
    <source>
        <dbReference type="EMBL" id="OGG01029.1"/>
    </source>
</evidence>
<dbReference type="Gene3D" id="3.20.20.70">
    <property type="entry name" value="Aldolase class I"/>
    <property type="match status" value="1"/>
</dbReference>
<dbReference type="InterPro" id="IPR023885">
    <property type="entry name" value="4Fe4S-binding_SPASM_dom"/>
</dbReference>
<dbReference type="Proteomes" id="UP000179129">
    <property type="component" value="Unassembled WGS sequence"/>
</dbReference>
<dbReference type="SFLD" id="SFLDG01386">
    <property type="entry name" value="main_SPASM_domain-containing"/>
    <property type="match status" value="1"/>
</dbReference>
<keyword evidence="2" id="KW-0004">4Fe-4S</keyword>
<feature type="region of interest" description="Disordered" evidence="7">
    <location>
        <begin position="19"/>
        <end position="41"/>
    </location>
</feature>
<reference evidence="9 10" key="1">
    <citation type="journal article" date="2016" name="Nat. Commun.">
        <title>Thousands of microbial genomes shed light on interconnected biogeochemical processes in an aquifer system.</title>
        <authorList>
            <person name="Anantharaman K."/>
            <person name="Brown C.T."/>
            <person name="Hug L.A."/>
            <person name="Sharon I."/>
            <person name="Castelle C.J."/>
            <person name="Probst A.J."/>
            <person name="Thomas B.C."/>
            <person name="Singh A."/>
            <person name="Wilkins M.J."/>
            <person name="Karaoz U."/>
            <person name="Brodie E.L."/>
            <person name="Williams K.H."/>
            <person name="Hubbard S.S."/>
            <person name="Banfield J.F."/>
        </authorList>
    </citation>
    <scope>NUCLEOTIDE SEQUENCE [LARGE SCALE GENOMIC DNA]</scope>
</reference>
<dbReference type="InterPro" id="IPR017200">
    <property type="entry name" value="PqqE-like"/>
</dbReference>
<protein>
    <recommendedName>
        <fullName evidence="8">Radical SAM core domain-containing protein</fullName>
    </recommendedName>
</protein>
<evidence type="ECO:0000259" key="8">
    <source>
        <dbReference type="PROSITE" id="PS51918"/>
    </source>
</evidence>
<dbReference type="GO" id="GO:0046872">
    <property type="term" value="F:metal ion binding"/>
    <property type="evidence" value="ECO:0007669"/>
    <property type="project" value="UniProtKB-KW"/>
</dbReference>
<dbReference type="InterPro" id="IPR013785">
    <property type="entry name" value="Aldolase_TIM"/>
</dbReference>
<keyword evidence="5" id="KW-0408">Iron</keyword>
<evidence type="ECO:0000256" key="6">
    <source>
        <dbReference type="ARBA" id="ARBA00023014"/>
    </source>
</evidence>
<keyword evidence="3" id="KW-0949">S-adenosyl-L-methionine</keyword>
<dbReference type="PANTHER" id="PTHR11228:SF7">
    <property type="entry name" value="PQQA PEPTIDE CYCLASE"/>
    <property type="match status" value="1"/>
</dbReference>
<dbReference type="GO" id="GO:0051539">
    <property type="term" value="F:4 iron, 4 sulfur cluster binding"/>
    <property type="evidence" value="ECO:0007669"/>
    <property type="project" value="UniProtKB-KW"/>
</dbReference>
<name>A0A1F5YLF9_9BACT</name>
<comment type="caution">
    <text evidence="9">The sequence shown here is derived from an EMBL/GenBank/DDBJ whole genome shotgun (WGS) entry which is preliminary data.</text>
</comment>
<sequence>MIDITKLLLGESSSGDALRYGQAGTSGHGGAGSAVQTVPRSASERRPVTVWNVTRRCNLHCVHCYTDSENKKYTGELTTGEGKALLDDLAEFKVPAVLFSGGEPLVRKDIFELVRYAVDKGLRPTLSTNGTLIDKKIAAKIKQAGFTYVGVSLDGIGEVNDCFRGKEGAFDLAMRGFRNLVDLGQRVGLRLTLTRHNYKDLEGIFDFIEREKINRACFYHLVYSGRGAAISESDLTHRETRYALDIIMRRARDFHERGLNVNILTVDNHVDGVYVLRTLEQEGSPRAEAVRKLLEWNQGGTYSTGVGVGDVDWFGEVHPDQFWMDYTFGNVRQRKFSEIWTDTSDPLMRGLKNRPEMIKGRCRLCKYFKLCGGSMRVRSQRVYDDPFGPDPACYLTDEEIGLTEEKKAELTAKGEIYPMPERLTR</sequence>
<dbReference type="InterPro" id="IPR007197">
    <property type="entry name" value="rSAM"/>
</dbReference>
<dbReference type="NCBIfam" id="TIGR04085">
    <property type="entry name" value="rSAM_more_4Fe4S"/>
    <property type="match status" value="1"/>
</dbReference>
<dbReference type="STRING" id="1817867.A3F83_12790"/>
<gene>
    <name evidence="9" type="ORF">A3F83_12790</name>
</gene>
<dbReference type="EMBL" id="MFIX01000229">
    <property type="protein sequence ID" value="OGG01029.1"/>
    <property type="molecule type" value="Genomic_DNA"/>
</dbReference>
<dbReference type="InterPro" id="IPR058240">
    <property type="entry name" value="rSAM_sf"/>
</dbReference>
<accession>A0A1F5YLF9</accession>
<dbReference type="CDD" id="cd01335">
    <property type="entry name" value="Radical_SAM"/>
    <property type="match status" value="1"/>
</dbReference>
<dbReference type="InterPro" id="IPR050377">
    <property type="entry name" value="Radical_SAM_PqqE_MftC-like"/>
</dbReference>
<dbReference type="CDD" id="cd21123">
    <property type="entry name" value="SPASM_MftC-like"/>
    <property type="match status" value="1"/>
</dbReference>
<keyword evidence="6" id="KW-0411">Iron-sulfur</keyword>
<dbReference type="SUPFAM" id="SSF102114">
    <property type="entry name" value="Radical SAM enzymes"/>
    <property type="match status" value="1"/>
</dbReference>
<organism evidence="9 10">
    <name type="scientific">Candidatus Glassbacteria bacterium RIFCSPLOWO2_12_FULL_58_11</name>
    <dbReference type="NCBI Taxonomy" id="1817867"/>
    <lineage>
        <taxon>Bacteria</taxon>
        <taxon>Candidatus Glassiibacteriota</taxon>
    </lineage>
</organism>
<dbReference type="SFLD" id="SFLDG01067">
    <property type="entry name" value="SPASM/twitch_domain_containing"/>
    <property type="match status" value="1"/>
</dbReference>
<evidence type="ECO:0000256" key="3">
    <source>
        <dbReference type="ARBA" id="ARBA00022691"/>
    </source>
</evidence>
<dbReference type="GO" id="GO:0006783">
    <property type="term" value="P:heme biosynthetic process"/>
    <property type="evidence" value="ECO:0007669"/>
    <property type="project" value="TreeGrafter"/>
</dbReference>
<evidence type="ECO:0000313" key="10">
    <source>
        <dbReference type="Proteomes" id="UP000179129"/>
    </source>
</evidence>
<dbReference type="PANTHER" id="PTHR11228">
    <property type="entry name" value="RADICAL SAM DOMAIN PROTEIN"/>
    <property type="match status" value="1"/>
</dbReference>
<dbReference type="AlphaFoldDB" id="A0A1F5YLF9"/>
<evidence type="ECO:0000256" key="2">
    <source>
        <dbReference type="ARBA" id="ARBA00022485"/>
    </source>
</evidence>
<keyword evidence="4" id="KW-0479">Metal-binding</keyword>